<dbReference type="Bgee" id="ENSELUG00000028180">
    <property type="expression patterns" value="Expressed in digestive tract and 5 other cell types or tissues"/>
</dbReference>
<dbReference type="PANTHER" id="PTHR24037:SF10">
    <property type="entry name" value="MUCIN-13"/>
    <property type="match status" value="1"/>
</dbReference>
<evidence type="ECO:0000256" key="6">
    <source>
        <dbReference type="ARBA" id="ARBA00023136"/>
    </source>
</evidence>
<dbReference type="CTD" id="799648"/>
<dbReference type="PRINTS" id="PR01217">
    <property type="entry name" value="PRICHEXTENSN"/>
</dbReference>
<organism evidence="15 16">
    <name type="scientific">Esox lucius</name>
    <name type="common">Northern pike</name>
    <dbReference type="NCBI Taxonomy" id="8010"/>
    <lineage>
        <taxon>Eukaryota</taxon>
        <taxon>Metazoa</taxon>
        <taxon>Chordata</taxon>
        <taxon>Craniata</taxon>
        <taxon>Vertebrata</taxon>
        <taxon>Euteleostomi</taxon>
        <taxon>Actinopterygii</taxon>
        <taxon>Neopterygii</taxon>
        <taxon>Teleostei</taxon>
        <taxon>Protacanthopterygii</taxon>
        <taxon>Esociformes</taxon>
        <taxon>Esocidae</taxon>
        <taxon>Esox</taxon>
    </lineage>
</organism>
<feature type="compositionally biased region" description="Polar residues" evidence="10">
    <location>
        <begin position="478"/>
        <end position="498"/>
    </location>
</feature>
<keyword evidence="16" id="KW-1185">Reference proteome</keyword>
<evidence type="ECO:0000256" key="4">
    <source>
        <dbReference type="ARBA" id="ARBA00022729"/>
    </source>
</evidence>
<dbReference type="InterPro" id="IPR000742">
    <property type="entry name" value="EGF"/>
</dbReference>
<evidence type="ECO:0000256" key="5">
    <source>
        <dbReference type="ARBA" id="ARBA00022737"/>
    </source>
</evidence>
<evidence type="ECO:0000256" key="1">
    <source>
        <dbReference type="ARBA" id="ARBA00004236"/>
    </source>
</evidence>
<keyword evidence="8" id="KW-0325">Glycoprotein</keyword>
<feature type="domain" description="EGF-like" evidence="14">
    <location>
        <begin position="156"/>
        <end position="197"/>
    </location>
</feature>
<dbReference type="SMART" id="SM00181">
    <property type="entry name" value="EGF"/>
    <property type="match status" value="2"/>
</dbReference>
<evidence type="ECO:0000259" key="14">
    <source>
        <dbReference type="PROSITE" id="PS50026"/>
    </source>
</evidence>
<dbReference type="PANTHER" id="PTHR24037">
    <property type="entry name" value="HEART DEVELOPMENT PROTEIN WITH EGF-LIKE DOMAINS 1"/>
    <property type="match status" value="1"/>
</dbReference>
<keyword evidence="11" id="KW-1133">Transmembrane helix</keyword>
<dbReference type="Pfam" id="PF01390">
    <property type="entry name" value="SEA"/>
    <property type="match status" value="1"/>
</dbReference>
<reference evidence="15" key="4">
    <citation type="submission" date="2025-09" db="UniProtKB">
        <authorList>
            <consortium name="Ensembl"/>
        </authorList>
    </citation>
    <scope>IDENTIFICATION</scope>
</reference>
<reference evidence="16" key="1">
    <citation type="journal article" date="2014" name="PLoS ONE">
        <title>The genome and linkage map of the northern pike (Esox lucius): conserved synteny revealed between the salmonid sister group and the Neoteleostei.</title>
        <authorList>
            <person name="Rondeau E.B."/>
            <person name="Minkley D.R."/>
            <person name="Leong J.S."/>
            <person name="Messmer A.M."/>
            <person name="Jantzen J.R."/>
            <person name="von Schalburg K.R."/>
            <person name="Lemon C."/>
            <person name="Bird N.H."/>
            <person name="Koop B.F."/>
        </authorList>
    </citation>
    <scope>NUCLEOTIDE SEQUENCE</scope>
</reference>
<feature type="region of interest" description="Disordered" evidence="10">
    <location>
        <begin position="478"/>
        <end position="596"/>
    </location>
</feature>
<evidence type="ECO:0000256" key="11">
    <source>
        <dbReference type="SAM" id="Phobius"/>
    </source>
</evidence>
<dbReference type="Gene3D" id="3.30.70.960">
    <property type="entry name" value="SEA domain"/>
    <property type="match status" value="1"/>
</dbReference>
<keyword evidence="2" id="KW-1003">Cell membrane</keyword>
<dbReference type="GeneTree" id="ENSGT00710000106813"/>
<evidence type="ECO:0000256" key="2">
    <source>
        <dbReference type="ARBA" id="ARBA00022475"/>
    </source>
</evidence>
<dbReference type="SUPFAM" id="SSF82671">
    <property type="entry name" value="SEA domain"/>
    <property type="match status" value="1"/>
</dbReference>
<keyword evidence="3 9" id="KW-0245">EGF-like domain</keyword>
<evidence type="ECO:0000256" key="9">
    <source>
        <dbReference type="PROSITE-ProRule" id="PRU00076"/>
    </source>
</evidence>
<dbReference type="PROSITE" id="PS50024">
    <property type="entry name" value="SEA"/>
    <property type="match status" value="1"/>
</dbReference>
<evidence type="ECO:0000256" key="10">
    <source>
        <dbReference type="SAM" id="MobiDB-lite"/>
    </source>
</evidence>
<dbReference type="InterPro" id="IPR009030">
    <property type="entry name" value="Growth_fac_rcpt_cys_sf"/>
</dbReference>
<reference evidence="15" key="3">
    <citation type="submission" date="2025-08" db="UniProtKB">
        <authorList>
            <consortium name="Ensembl"/>
        </authorList>
    </citation>
    <scope>IDENTIFICATION</scope>
</reference>
<dbReference type="Ensembl" id="ENSELUT00000050474.2">
    <property type="protein sequence ID" value="ENSELUP00000054562.2"/>
    <property type="gene ID" value="ENSELUG00000028180.2"/>
</dbReference>
<evidence type="ECO:0000256" key="8">
    <source>
        <dbReference type="ARBA" id="ARBA00023180"/>
    </source>
</evidence>
<dbReference type="PROSITE" id="PS50026">
    <property type="entry name" value="EGF_3"/>
    <property type="match status" value="1"/>
</dbReference>
<dbReference type="InParanoid" id="A0A6Q2XN27"/>
<feature type="domain" description="SEA" evidence="13">
    <location>
        <begin position="198"/>
        <end position="323"/>
    </location>
</feature>
<dbReference type="AlphaFoldDB" id="A0A6Q2XN27"/>
<dbReference type="InterPro" id="IPR036364">
    <property type="entry name" value="SEA_dom_sf"/>
</dbReference>
<name>A0A6Q2XN27_ESOLU</name>
<keyword evidence="6 11" id="KW-0472">Membrane</keyword>
<evidence type="ECO:0000256" key="12">
    <source>
        <dbReference type="SAM" id="SignalP"/>
    </source>
</evidence>
<proteinExistence type="predicted"/>
<protein>
    <recommendedName>
        <fullName evidence="17">SEA domain-containing protein</fullName>
    </recommendedName>
</protein>
<dbReference type="KEGG" id="els:105007366"/>
<evidence type="ECO:0000313" key="15">
    <source>
        <dbReference type="Ensembl" id="ENSELUP00000054562.2"/>
    </source>
</evidence>
<dbReference type="InterPro" id="IPR000082">
    <property type="entry name" value="SEA_dom"/>
</dbReference>
<evidence type="ECO:0000256" key="7">
    <source>
        <dbReference type="ARBA" id="ARBA00023157"/>
    </source>
</evidence>
<comment type="caution">
    <text evidence="9">Lacks conserved residue(s) required for the propagation of feature annotation.</text>
</comment>
<keyword evidence="5" id="KW-0677">Repeat</keyword>
<evidence type="ECO:0000313" key="16">
    <source>
        <dbReference type="Proteomes" id="UP000265140"/>
    </source>
</evidence>
<sequence length="596" mass="63625">MTMVFVGKLILFCCLAVAVFGQSETVPTMQAPSTETPSTKTPATETPSTKTPATETPSTKTPATETPSTKTPATETPSTKTPATETPATETPATETPSTKTPATETPSTETPATETPSTKTPATETPSTKTPATETPSTKTPATETPSTKTPATAKPDACSSNPCKGDSSCRPGFDHTFTCVCRVGQIYLEEKGLCEEAKVFPGSLTLATLNFDENMRDPASKEFFETASKITTAMKQVLQNRKGYLESIVLTLRPVSEDEARTMWKLKNTVVKANLENIFKPTTDETENKINQVIKDAIQECNSPGGACLDPDLTGAQYQEYPLCAKIPNHCEEKSALCDSTSGIAMCTCLPGYIKTIYSNRSCKACESGKKAVDAQCVDCSFGYSGFNCDESWKLILVIVGTILSALLLITLILLAFGACKTNKKSSSQKSSGHAEVPAYTSPYPSKDVRALGSTNGGAVNASSGVAGFPKIPRAMSNSNSWDRGSNLEMTESGSRQALVPRAGNGGMGGYQNPDNTRNINTRNPYQSGGQSNNPYQSGGQSNNPYQSGGLSTSPYQSGGQDNNPYLSRSQDNMQYQSRGQDNPYFTNDNGRRY</sequence>
<evidence type="ECO:0008006" key="17">
    <source>
        <dbReference type="Google" id="ProtNLM"/>
    </source>
</evidence>
<keyword evidence="7" id="KW-1015">Disulfide bond</keyword>
<dbReference type="GO" id="GO:0005886">
    <property type="term" value="C:plasma membrane"/>
    <property type="evidence" value="ECO:0007669"/>
    <property type="project" value="UniProtKB-SubCell"/>
</dbReference>
<dbReference type="Proteomes" id="UP000265140">
    <property type="component" value="Chromosome 5"/>
</dbReference>
<feature type="region of interest" description="Disordered" evidence="10">
    <location>
        <begin position="27"/>
        <end position="162"/>
    </location>
</feature>
<evidence type="ECO:0000259" key="13">
    <source>
        <dbReference type="PROSITE" id="PS50024"/>
    </source>
</evidence>
<keyword evidence="4 12" id="KW-0732">Signal</keyword>
<dbReference type="GeneID" id="105007366"/>
<accession>A0A6Q2XN27</accession>
<feature type="compositionally biased region" description="Low complexity" evidence="10">
    <location>
        <begin position="31"/>
        <end position="157"/>
    </location>
</feature>
<feature type="signal peptide" evidence="12">
    <location>
        <begin position="1"/>
        <end position="21"/>
    </location>
</feature>
<keyword evidence="11" id="KW-0812">Transmembrane</keyword>
<reference evidence="15" key="2">
    <citation type="submission" date="2020-02" db="EMBL/GenBank/DDBJ databases">
        <title>Esox lucius (northern pike) genome, fEsoLuc1, primary haplotype.</title>
        <authorList>
            <person name="Myers G."/>
            <person name="Karagic N."/>
            <person name="Meyer A."/>
            <person name="Pippel M."/>
            <person name="Reichard M."/>
            <person name="Winkler S."/>
            <person name="Tracey A."/>
            <person name="Sims Y."/>
            <person name="Howe K."/>
            <person name="Rhie A."/>
            <person name="Formenti G."/>
            <person name="Durbin R."/>
            <person name="Fedrigo O."/>
            <person name="Jarvis E.D."/>
        </authorList>
    </citation>
    <scope>NUCLEOTIDE SEQUENCE [LARGE SCALE GENOMIC DNA]</scope>
</reference>
<comment type="subcellular location">
    <subcellularLocation>
        <location evidence="1">Cell membrane</location>
    </subcellularLocation>
</comment>
<feature type="transmembrane region" description="Helical" evidence="11">
    <location>
        <begin position="397"/>
        <end position="422"/>
    </location>
</feature>
<dbReference type="OMA" id="HKQCLIK"/>
<feature type="compositionally biased region" description="Polar residues" evidence="10">
    <location>
        <begin position="515"/>
        <end position="596"/>
    </location>
</feature>
<feature type="chain" id="PRO_5044280677" description="SEA domain-containing protein" evidence="12">
    <location>
        <begin position="22"/>
        <end position="596"/>
    </location>
</feature>
<dbReference type="SUPFAM" id="SSF57184">
    <property type="entry name" value="Growth factor receptor domain"/>
    <property type="match status" value="1"/>
</dbReference>
<evidence type="ECO:0000256" key="3">
    <source>
        <dbReference type="ARBA" id="ARBA00022536"/>
    </source>
</evidence>
<dbReference type="RefSeq" id="XP_028975514.2">
    <property type="nucleotide sequence ID" value="XM_029119681.2"/>
</dbReference>